<keyword evidence="5 15" id="KW-0645">Protease</keyword>
<evidence type="ECO:0000256" key="4">
    <source>
        <dbReference type="ARBA" id="ARBA00022475"/>
    </source>
</evidence>
<feature type="transmembrane region" description="Helical" evidence="13">
    <location>
        <begin position="142"/>
        <end position="168"/>
    </location>
</feature>
<feature type="transmembrane region" description="Helical" evidence="13">
    <location>
        <begin position="189"/>
        <end position="212"/>
    </location>
</feature>
<dbReference type="CDD" id="cd06158">
    <property type="entry name" value="S2P-M50_like_1"/>
    <property type="match status" value="1"/>
</dbReference>
<keyword evidence="9" id="KW-0862">Zinc</keyword>
<comment type="similarity">
    <text evidence="3">Belongs to the peptidase M50B family.</text>
</comment>
<gene>
    <name evidence="15" type="ORF">NVS32_08240</name>
</gene>
<accession>A0ABT1Z9P0</accession>
<keyword evidence="4" id="KW-1003">Cell membrane</keyword>
<dbReference type="PANTHER" id="PTHR35864:SF1">
    <property type="entry name" value="ZINC METALLOPROTEASE YWHC-RELATED"/>
    <property type="match status" value="1"/>
</dbReference>
<comment type="cofactor">
    <cofactor evidence="1">
        <name>Zn(2+)</name>
        <dbReference type="ChEBI" id="CHEBI:29105"/>
    </cofactor>
</comment>
<keyword evidence="6 13" id="KW-0812">Transmembrane</keyword>
<evidence type="ECO:0000313" key="16">
    <source>
        <dbReference type="Proteomes" id="UP001204320"/>
    </source>
</evidence>
<evidence type="ECO:0000256" key="11">
    <source>
        <dbReference type="ARBA" id="ARBA00023049"/>
    </source>
</evidence>
<comment type="subcellular location">
    <subcellularLocation>
        <location evidence="2">Cell membrane</location>
        <topology evidence="2">Multi-pass membrane protein</topology>
    </subcellularLocation>
</comment>
<evidence type="ECO:0000256" key="6">
    <source>
        <dbReference type="ARBA" id="ARBA00022692"/>
    </source>
</evidence>
<evidence type="ECO:0000313" key="15">
    <source>
        <dbReference type="EMBL" id="MCR9036930.1"/>
    </source>
</evidence>
<feature type="domain" description="Peptidase M50" evidence="14">
    <location>
        <begin position="17"/>
        <end position="206"/>
    </location>
</feature>
<protein>
    <submittedName>
        <fullName evidence="15">Site-2 protease family protein</fullName>
    </submittedName>
</protein>
<proteinExistence type="inferred from homology"/>
<keyword evidence="10 13" id="KW-1133">Transmembrane helix</keyword>
<dbReference type="EMBL" id="JANSKA010000005">
    <property type="protein sequence ID" value="MCR9036930.1"/>
    <property type="molecule type" value="Genomic_DNA"/>
</dbReference>
<dbReference type="PANTHER" id="PTHR35864">
    <property type="entry name" value="ZINC METALLOPROTEASE MJ0611-RELATED"/>
    <property type="match status" value="1"/>
</dbReference>
<dbReference type="GO" id="GO:0006508">
    <property type="term" value="P:proteolysis"/>
    <property type="evidence" value="ECO:0007669"/>
    <property type="project" value="UniProtKB-KW"/>
</dbReference>
<keyword evidence="7" id="KW-0479">Metal-binding</keyword>
<evidence type="ECO:0000256" key="10">
    <source>
        <dbReference type="ARBA" id="ARBA00022989"/>
    </source>
</evidence>
<dbReference type="InterPro" id="IPR008915">
    <property type="entry name" value="Peptidase_M50"/>
</dbReference>
<evidence type="ECO:0000256" key="2">
    <source>
        <dbReference type="ARBA" id="ARBA00004651"/>
    </source>
</evidence>
<evidence type="ECO:0000256" key="8">
    <source>
        <dbReference type="ARBA" id="ARBA00022801"/>
    </source>
</evidence>
<evidence type="ECO:0000256" key="13">
    <source>
        <dbReference type="SAM" id="Phobius"/>
    </source>
</evidence>
<dbReference type="InterPro" id="IPR052348">
    <property type="entry name" value="Metallopeptidase_M50B"/>
</dbReference>
<sequence length="235" mass="25695">MFSTSRIITILISVGLVMLSAIPHEVAHGWMASRLGDPTAKRAGRLTLNPAAHIDPFGSIILPLIMGAFGGPIFAYAKPVPYNPMNFDPKTRNRDEALVALAGPVCNFLQALAGAAVWRLAYWGFNSGLTSGALAVDPWYNVAYWVLTILSTYVYVNLMLMCFNLIPLPPLDGSKVISPLFRSERSRRAYYQVQQYAMPILIVALYLIPYALGVDPLGWILDSTAGSLFDLLMGA</sequence>
<dbReference type="Pfam" id="PF02163">
    <property type="entry name" value="Peptidase_M50"/>
    <property type="match status" value="1"/>
</dbReference>
<evidence type="ECO:0000256" key="3">
    <source>
        <dbReference type="ARBA" id="ARBA00007931"/>
    </source>
</evidence>
<keyword evidence="11" id="KW-0482">Metalloprotease</keyword>
<evidence type="ECO:0000256" key="12">
    <source>
        <dbReference type="ARBA" id="ARBA00023136"/>
    </source>
</evidence>
<dbReference type="InterPro" id="IPR044537">
    <property type="entry name" value="Rip2-like"/>
</dbReference>
<organism evidence="15 16">
    <name type="scientific">Tractidigestivibacter montrealensis</name>
    <dbReference type="NCBI Taxonomy" id="2972466"/>
    <lineage>
        <taxon>Bacteria</taxon>
        <taxon>Bacillati</taxon>
        <taxon>Actinomycetota</taxon>
        <taxon>Coriobacteriia</taxon>
        <taxon>Coriobacteriales</taxon>
        <taxon>Atopobiaceae</taxon>
        <taxon>Tractidigestivibacter</taxon>
    </lineage>
</organism>
<keyword evidence="8" id="KW-0378">Hydrolase</keyword>
<dbReference type="Proteomes" id="UP001204320">
    <property type="component" value="Unassembled WGS sequence"/>
</dbReference>
<feature type="transmembrane region" description="Helical" evidence="13">
    <location>
        <begin position="98"/>
        <end position="122"/>
    </location>
</feature>
<evidence type="ECO:0000256" key="7">
    <source>
        <dbReference type="ARBA" id="ARBA00022723"/>
    </source>
</evidence>
<name>A0ABT1Z9P0_9ACTN</name>
<keyword evidence="16" id="KW-1185">Reference proteome</keyword>
<evidence type="ECO:0000256" key="5">
    <source>
        <dbReference type="ARBA" id="ARBA00022670"/>
    </source>
</evidence>
<dbReference type="GO" id="GO:0008233">
    <property type="term" value="F:peptidase activity"/>
    <property type="evidence" value="ECO:0007669"/>
    <property type="project" value="UniProtKB-KW"/>
</dbReference>
<reference evidence="15 16" key="1">
    <citation type="submission" date="2022-08" db="EMBL/GenBank/DDBJ databases">
        <title>Tractidigestivibacter montrealensis type strain KD21.</title>
        <authorList>
            <person name="Diop K."/>
            <person name="Richard C."/>
            <person name="Routy B."/>
        </authorList>
    </citation>
    <scope>NUCLEOTIDE SEQUENCE [LARGE SCALE GENOMIC DNA]</scope>
    <source>
        <strain evidence="15 16">KD21</strain>
    </source>
</reference>
<feature type="transmembrane region" description="Helical" evidence="13">
    <location>
        <begin position="57"/>
        <end position="77"/>
    </location>
</feature>
<dbReference type="RefSeq" id="WP_258499381.1">
    <property type="nucleotide sequence ID" value="NZ_JANSKA010000005.1"/>
</dbReference>
<evidence type="ECO:0000256" key="9">
    <source>
        <dbReference type="ARBA" id="ARBA00022833"/>
    </source>
</evidence>
<keyword evidence="12 13" id="KW-0472">Membrane</keyword>
<evidence type="ECO:0000259" key="14">
    <source>
        <dbReference type="Pfam" id="PF02163"/>
    </source>
</evidence>
<comment type="caution">
    <text evidence="15">The sequence shown here is derived from an EMBL/GenBank/DDBJ whole genome shotgun (WGS) entry which is preliminary data.</text>
</comment>
<evidence type="ECO:0000256" key="1">
    <source>
        <dbReference type="ARBA" id="ARBA00001947"/>
    </source>
</evidence>